<protein>
    <recommendedName>
        <fullName evidence="3">Cell division protein ZapA</fullName>
    </recommendedName>
</protein>
<evidence type="ECO:0000313" key="2">
    <source>
        <dbReference type="Proteomes" id="UP001190466"/>
    </source>
</evidence>
<dbReference type="RefSeq" id="WP_316513788.1">
    <property type="nucleotide sequence ID" value="NZ_OY726395.1"/>
</dbReference>
<sequence>MTVPTTTQCRHCTVPTEGADTCSFCASYAPPETVAQRLDVAVNRIDLLRTDINEVLRQLPAEAPLFAVTDVVVALNHLRRASDALDKASTALEVDQAVTR</sequence>
<dbReference type="EMBL" id="OY726395">
    <property type="protein sequence ID" value="CAJ1578991.1"/>
    <property type="molecule type" value="Genomic_DNA"/>
</dbReference>
<name>A0ABN9NWL7_9MYCO</name>
<dbReference type="Proteomes" id="UP001190466">
    <property type="component" value="Chromosome"/>
</dbReference>
<evidence type="ECO:0000313" key="1">
    <source>
        <dbReference type="EMBL" id="CAJ1578991.1"/>
    </source>
</evidence>
<evidence type="ECO:0008006" key="3">
    <source>
        <dbReference type="Google" id="ProtNLM"/>
    </source>
</evidence>
<organism evidence="1 2">
    <name type="scientific">[Mycobacterium] wendilense</name>
    <dbReference type="NCBI Taxonomy" id="3064284"/>
    <lineage>
        <taxon>Bacteria</taxon>
        <taxon>Bacillati</taxon>
        <taxon>Actinomycetota</taxon>
        <taxon>Actinomycetes</taxon>
        <taxon>Mycobacteriales</taxon>
        <taxon>Mycobacteriaceae</taxon>
        <taxon>Mycolicibacter</taxon>
    </lineage>
</organism>
<proteinExistence type="predicted"/>
<gene>
    <name evidence="1" type="ORF">MU0050_000282</name>
</gene>
<reference evidence="1 2" key="1">
    <citation type="submission" date="2023-08" db="EMBL/GenBank/DDBJ databases">
        <authorList>
            <person name="Folkvardsen B D."/>
            <person name="Norman A."/>
        </authorList>
    </citation>
    <scope>NUCLEOTIDE SEQUENCE [LARGE SCALE GENOMIC DNA]</scope>
    <source>
        <strain evidence="1 2">Mu0050</strain>
    </source>
</reference>
<keyword evidence="2" id="KW-1185">Reference proteome</keyword>
<accession>A0ABN9NWL7</accession>